<evidence type="ECO:0000259" key="2">
    <source>
        <dbReference type="Pfam" id="PF04073"/>
    </source>
</evidence>
<dbReference type="GO" id="GO:0002161">
    <property type="term" value="F:aminoacyl-tRNA deacylase activity"/>
    <property type="evidence" value="ECO:0007669"/>
    <property type="project" value="InterPro"/>
</dbReference>
<gene>
    <name evidence="3" type="ORF">RUMHYD_02389</name>
</gene>
<dbReference type="Gene3D" id="3.90.960.10">
    <property type="entry name" value="YbaK/aminoacyl-tRNA synthetase-associated domain"/>
    <property type="match status" value="1"/>
</dbReference>
<dbReference type="EMBL" id="ACBZ01000126">
    <property type="protein sequence ID" value="EEG48721.1"/>
    <property type="molecule type" value="Genomic_DNA"/>
</dbReference>
<dbReference type="RefSeq" id="WP_005949684.1">
    <property type="nucleotide sequence ID" value="NZ_CP136423.1"/>
</dbReference>
<accession>C0CNF0</accession>
<dbReference type="SUPFAM" id="SSF55826">
    <property type="entry name" value="YbaK/ProRS associated domain"/>
    <property type="match status" value="1"/>
</dbReference>
<evidence type="ECO:0000313" key="4">
    <source>
        <dbReference type="Proteomes" id="UP000003100"/>
    </source>
</evidence>
<sequence length="187" mass="21307">MDSTHETTAELFTSRPAPEERLEKELLCYDLLEKYKIPYTGLDHPAAMSVEDCHNADVLLGIHICKNLFLCNRQKTDFYLLLMPGDKVFKTKQLSAQIHTARLSFASPDYMQDLLNLTPGSVTIMGLMFDPEKKVKLLIDRDVLREEFFGFHPCINTSSLKISTKDLTEKLIPALGHEPVYVDLTED</sequence>
<evidence type="ECO:0000256" key="1">
    <source>
        <dbReference type="ARBA" id="ARBA00010201"/>
    </source>
</evidence>
<proteinExistence type="inferred from homology"/>
<dbReference type="InterPro" id="IPR040285">
    <property type="entry name" value="ProX/PRXD1"/>
</dbReference>
<dbReference type="Proteomes" id="UP000003100">
    <property type="component" value="Unassembled WGS sequence"/>
</dbReference>
<evidence type="ECO:0000313" key="3">
    <source>
        <dbReference type="EMBL" id="EEG48721.1"/>
    </source>
</evidence>
<dbReference type="PANTHER" id="PTHR31423">
    <property type="entry name" value="YBAK DOMAIN-CONTAINING PROTEIN"/>
    <property type="match status" value="1"/>
</dbReference>
<dbReference type="InterPro" id="IPR036754">
    <property type="entry name" value="YbaK/aa-tRNA-synt-asso_dom_sf"/>
</dbReference>
<organism evidence="3 4">
    <name type="scientific">Blautia hydrogenotrophica (strain DSM 10507 / JCM 14656 / S5a33)</name>
    <name type="common">Ruminococcus hydrogenotrophicus</name>
    <dbReference type="NCBI Taxonomy" id="476272"/>
    <lineage>
        <taxon>Bacteria</taxon>
        <taxon>Bacillati</taxon>
        <taxon>Bacillota</taxon>
        <taxon>Clostridia</taxon>
        <taxon>Lachnospirales</taxon>
        <taxon>Lachnospiraceae</taxon>
        <taxon>Blautia</taxon>
    </lineage>
</organism>
<dbReference type="HOGENOM" id="CLU_104635_1_0_9"/>
<reference evidence="3 4" key="2">
    <citation type="submission" date="2009-02" db="EMBL/GenBank/DDBJ databases">
        <title>Draft genome sequence of Blautia hydrogenotrophica DSM 10507 (Ruminococcus hydrogenotrophicus DSM 10507).</title>
        <authorList>
            <person name="Sudarsanam P."/>
            <person name="Ley R."/>
            <person name="Guruge J."/>
            <person name="Turnbaugh P.J."/>
            <person name="Mahowald M."/>
            <person name="Liep D."/>
            <person name="Gordon J."/>
        </authorList>
    </citation>
    <scope>NUCLEOTIDE SEQUENCE [LARGE SCALE GENOMIC DNA]</scope>
    <source>
        <strain evidence="4">DSM 10507 / JCM 14656 / S5a33</strain>
    </source>
</reference>
<reference evidence="3 4" key="1">
    <citation type="submission" date="2009-01" db="EMBL/GenBank/DDBJ databases">
        <authorList>
            <person name="Fulton L."/>
            <person name="Clifton S."/>
            <person name="Fulton B."/>
            <person name="Xu J."/>
            <person name="Minx P."/>
            <person name="Pepin K.H."/>
            <person name="Johnson M."/>
            <person name="Bhonagiri V."/>
            <person name="Nash W.E."/>
            <person name="Mardis E.R."/>
            <person name="Wilson R.K."/>
        </authorList>
    </citation>
    <scope>NUCLEOTIDE SEQUENCE [LARGE SCALE GENOMIC DNA]</scope>
    <source>
        <strain evidence="4">DSM 10507 / JCM 14656 / S5a33</strain>
    </source>
</reference>
<dbReference type="PANTHER" id="PTHR31423:SF3">
    <property type="entry name" value="PROLYL-TRNA SYNTHETASE ASSOCIATED DOMAIN-CONTAINING PROTEIN 1-RELATED"/>
    <property type="match status" value="1"/>
</dbReference>
<feature type="domain" description="YbaK/aminoacyl-tRNA synthetase-associated" evidence="2">
    <location>
        <begin position="44"/>
        <end position="168"/>
    </location>
</feature>
<dbReference type="CDD" id="cd04335">
    <property type="entry name" value="PrdX_deacylase"/>
    <property type="match status" value="1"/>
</dbReference>
<comment type="caution">
    <text evidence="3">The sequence shown here is derived from an EMBL/GenBank/DDBJ whole genome shotgun (WGS) entry which is preliminary data.</text>
</comment>
<dbReference type="InterPro" id="IPR007214">
    <property type="entry name" value="YbaK/aa-tRNA-synth-assoc-dom"/>
</dbReference>
<dbReference type="AlphaFoldDB" id="C0CNF0"/>
<dbReference type="eggNOG" id="COG3760">
    <property type="taxonomic scope" value="Bacteria"/>
</dbReference>
<protein>
    <recommendedName>
        <fullName evidence="2">YbaK/aminoacyl-tRNA synthetase-associated domain-containing protein</fullName>
    </recommendedName>
</protein>
<comment type="similarity">
    <text evidence="1">Belongs to the PRORSD1 family.</text>
</comment>
<keyword evidence="4" id="KW-1185">Reference proteome</keyword>
<name>C0CNF0_BLAHS</name>
<dbReference type="GeneID" id="86821107"/>
<dbReference type="PATRIC" id="fig|476272.21.peg.1824"/>
<dbReference type="Pfam" id="PF04073">
    <property type="entry name" value="tRNA_edit"/>
    <property type="match status" value="1"/>
</dbReference>